<evidence type="ECO:0000256" key="2">
    <source>
        <dbReference type="ARBA" id="ARBA00023015"/>
    </source>
</evidence>
<name>A0ABT3QH06_9PROT</name>
<sequence>MDIRQLRYFTAVAKQGSITRAAKQLGIEQPPLSQQIRQLENELDVQLFERQTRGVALTPTGKALLPRAQAILELQLQFLITARGMARGEAGHIRLGLAGAVPLLPIIPSAIRAFRDAAPDVTLSMEESNTPALCAALHASAIDVAIIRPSAPDLSRLTVSHLLDEPTVIALPHGHPLSHHTTLSLDMLAHDPLILFPRELGPGFHDAILSAYQRAGVTPKLGQQAPQIAGIVPLVAAGFGVSVVPDSLRQIHAGGVTFHTISEPAPYATLAIAVREGENIPVITSFTDTLREHFKKWENPAVQQ</sequence>
<keyword evidence="3" id="KW-0238">DNA-binding</keyword>
<dbReference type="SUPFAM" id="SSF46785">
    <property type="entry name" value="Winged helix' DNA-binding domain"/>
    <property type="match status" value="1"/>
</dbReference>
<evidence type="ECO:0000256" key="3">
    <source>
        <dbReference type="ARBA" id="ARBA00023125"/>
    </source>
</evidence>
<dbReference type="InterPro" id="IPR036388">
    <property type="entry name" value="WH-like_DNA-bd_sf"/>
</dbReference>
<dbReference type="Proteomes" id="UP001301152">
    <property type="component" value="Unassembled WGS sequence"/>
</dbReference>
<keyword evidence="4" id="KW-0804">Transcription</keyword>
<dbReference type="Pfam" id="PF00126">
    <property type="entry name" value="HTH_1"/>
    <property type="match status" value="1"/>
</dbReference>
<dbReference type="PRINTS" id="PR00039">
    <property type="entry name" value="HTHLYSR"/>
</dbReference>
<dbReference type="InterPro" id="IPR037410">
    <property type="entry name" value="BudR_PBP2"/>
</dbReference>
<evidence type="ECO:0000256" key="4">
    <source>
        <dbReference type="ARBA" id="ARBA00023163"/>
    </source>
</evidence>
<evidence type="ECO:0000256" key="1">
    <source>
        <dbReference type="ARBA" id="ARBA00009437"/>
    </source>
</evidence>
<dbReference type="EMBL" id="JAPIUZ010000007">
    <property type="protein sequence ID" value="MCX2564564.1"/>
    <property type="molecule type" value="Genomic_DNA"/>
</dbReference>
<dbReference type="SUPFAM" id="SSF53850">
    <property type="entry name" value="Periplasmic binding protein-like II"/>
    <property type="match status" value="1"/>
</dbReference>
<dbReference type="PANTHER" id="PTHR30346">
    <property type="entry name" value="TRANSCRIPTIONAL DUAL REGULATOR HCAR-RELATED"/>
    <property type="match status" value="1"/>
</dbReference>
<protein>
    <submittedName>
        <fullName evidence="6">LysR family transcriptional regulator</fullName>
    </submittedName>
</protein>
<dbReference type="RefSeq" id="WP_173560180.1">
    <property type="nucleotide sequence ID" value="NZ_JAPIUZ010000007.1"/>
</dbReference>
<dbReference type="CDD" id="cd08451">
    <property type="entry name" value="PBP2_BudR"/>
    <property type="match status" value="1"/>
</dbReference>
<organism evidence="6 7">
    <name type="scientific">Acetobacter thailandicus</name>
    <dbReference type="NCBI Taxonomy" id="1502842"/>
    <lineage>
        <taxon>Bacteria</taxon>
        <taxon>Pseudomonadati</taxon>
        <taxon>Pseudomonadota</taxon>
        <taxon>Alphaproteobacteria</taxon>
        <taxon>Acetobacterales</taxon>
        <taxon>Acetobacteraceae</taxon>
        <taxon>Acetobacter</taxon>
    </lineage>
</organism>
<evidence type="ECO:0000313" key="7">
    <source>
        <dbReference type="Proteomes" id="UP001301152"/>
    </source>
</evidence>
<dbReference type="Gene3D" id="3.40.190.10">
    <property type="entry name" value="Periplasmic binding protein-like II"/>
    <property type="match status" value="2"/>
</dbReference>
<reference evidence="6 7" key="1">
    <citation type="submission" date="2022-11" db="EMBL/GenBank/DDBJ databases">
        <title>Genome sequencing of Acetobacter type strain.</title>
        <authorList>
            <person name="Heo J."/>
            <person name="Lee D."/>
            <person name="Han B.-H."/>
            <person name="Hong S.-B."/>
            <person name="Kwon S.-W."/>
        </authorList>
    </citation>
    <scope>NUCLEOTIDE SEQUENCE [LARGE SCALE GENOMIC DNA]</scope>
    <source>
        <strain evidence="6 7">KACC 21253</strain>
    </source>
</reference>
<gene>
    <name evidence="6" type="ORF">OQ497_11430</name>
</gene>
<evidence type="ECO:0000313" key="6">
    <source>
        <dbReference type="EMBL" id="MCX2564564.1"/>
    </source>
</evidence>
<comment type="similarity">
    <text evidence="1">Belongs to the LysR transcriptional regulatory family.</text>
</comment>
<accession>A0ABT3QH06</accession>
<dbReference type="Gene3D" id="1.10.10.10">
    <property type="entry name" value="Winged helix-like DNA-binding domain superfamily/Winged helix DNA-binding domain"/>
    <property type="match status" value="1"/>
</dbReference>
<dbReference type="Pfam" id="PF03466">
    <property type="entry name" value="LysR_substrate"/>
    <property type="match status" value="1"/>
</dbReference>
<keyword evidence="7" id="KW-1185">Reference proteome</keyword>
<dbReference type="PANTHER" id="PTHR30346:SF30">
    <property type="entry name" value="SMALL NEUTRAL PROTEASE REGULATORY PROTEIN"/>
    <property type="match status" value="1"/>
</dbReference>
<dbReference type="InterPro" id="IPR005119">
    <property type="entry name" value="LysR_subst-bd"/>
</dbReference>
<dbReference type="PROSITE" id="PS50931">
    <property type="entry name" value="HTH_LYSR"/>
    <property type="match status" value="1"/>
</dbReference>
<evidence type="ECO:0000259" key="5">
    <source>
        <dbReference type="PROSITE" id="PS50931"/>
    </source>
</evidence>
<feature type="domain" description="HTH lysR-type" evidence="5">
    <location>
        <begin position="1"/>
        <end position="58"/>
    </location>
</feature>
<keyword evidence="2" id="KW-0805">Transcription regulation</keyword>
<dbReference type="InterPro" id="IPR000847">
    <property type="entry name" value="LysR_HTH_N"/>
</dbReference>
<dbReference type="InterPro" id="IPR036390">
    <property type="entry name" value="WH_DNA-bd_sf"/>
</dbReference>
<proteinExistence type="inferred from homology"/>
<comment type="caution">
    <text evidence="6">The sequence shown here is derived from an EMBL/GenBank/DDBJ whole genome shotgun (WGS) entry which is preliminary data.</text>
</comment>